<organism evidence="2 3">
    <name type="scientific">Hymenobacter saemangeumensis</name>
    <dbReference type="NCBI Taxonomy" id="1084522"/>
    <lineage>
        <taxon>Bacteria</taxon>
        <taxon>Pseudomonadati</taxon>
        <taxon>Bacteroidota</taxon>
        <taxon>Cytophagia</taxon>
        <taxon>Cytophagales</taxon>
        <taxon>Hymenobacteraceae</taxon>
        <taxon>Hymenobacter</taxon>
    </lineage>
</organism>
<evidence type="ECO:0000259" key="1">
    <source>
        <dbReference type="Pfam" id="PF14344"/>
    </source>
</evidence>
<sequence length="272" mass="28459">MSQAFVINFLSILLMSLSAFFRHSLLLAVPAVLAFSGCSKKDEPAPTPVPDQGRIMFVNAAPNVNVAAKMQVDEVEKASLTYGQTTNYQTLNAGARTLKVVGGTTTLVTQMATIEKDKSYSFFVYNPGTSNASAGLLVNDDLTAPATTPAPAKAKVRLVHLGQGLGTVNGQGTAVPINLSEAQTVGYADRIPNVAFGSASSFLEINAGTFNLAITTGAAPTNTFQFNVGDGSGSGMGTKNYEAGKIYTILVRGAESNLDNSLKPKAYVLTHN</sequence>
<evidence type="ECO:0000313" key="3">
    <source>
        <dbReference type="Proteomes" id="UP001501153"/>
    </source>
</evidence>
<evidence type="ECO:0000313" key="2">
    <source>
        <dbReference type="EMBL" id="GAA4356697.1"/>
    </source>
</evidence>
<feature type="domain" description="DUF4397" evidence="1">
    <location>
        <begin position="55"/>
        <end position="169"/>
    </location>
</feature>
<gene>
    <name evidence="2" type="ORF">GCM10023185_20740</name>
</gene>
<dbReference type="Proteomes" id="UP001501153">
    <property type="component" value="Unassembled WGS sequence"/>
</dbReference>
<comment type="caution">
    <text evidence="2">The sequence shown here is derived from an EMBL/GenBank/DDBJ whole genome shotgun (WGS) entry which is preliminary data.</text>
</comment>
<dbReference type="EMBL" id="BAABGZ010000020">
    <property type="protein sequence ID" value="GAA4356697.1"/>
    <property type="molecule type" value="Genomic_DNA"/>
</dbReference>
<protein>
    <recommendedName>
        <fullName evidence="1">DUF4397 domain-containing protein</fullName>
    </recommendedName>
</protein>
<name>A0ABP8IEB6_9BACT</name>
<dbReference type="Pfam" id="PF14344">
    <property type="entry name" value="DUF4397"/>
    <property type="match status" value="1"/>
</dbReference>
<reference evidence="3" key="1">
    <citation type="journal article" date="2019" name="Int. J. Syst. Evol. Microbiol.">
        <title>The Global Catalogue of Microorganisms (GCM) 10K type strain sequencing project: providing services to taxonomists for standard genome sequencing and annotation.</title>
        <authorList>
            <consortium name="The Broad Institute Genomics Platform"/>
            <consortium name="The Broad Institute Genome Sequencing Center for Infectious Disease"/>
            <person name="Wu L."/>
            <person name="Ma J."/>
        </authorList>
    </citation>
    <scope>NUCLEOTIDE SEQUENCE [LARGE SCALE GENOMIC DNA]</scope>
    <source>
        <strain evidence="3">JCM 17923</strain>
    </source>
</reference>
<proteinExistence type="predicted"/>
<keyword evidence="3" id="KW-1185">Reference proteome</keyword>
<dbReference type="InterPro" id="IPR025510">
    <property type="entry name" value="DUF4397"/>
</dbReference>
<accession>A0ABP8IEB6</accession>